<protein>
    <submittedName>
        <fullName evidence="1">Uncharacterized protein</fullName>
    </submittedName>
</protein>
<dbReference type="Proteomes" id="UP001054945">
    <property type="component" value="Unassembled WGS sequence"/>
</dbReference>
<dbReference type="AlphaFoldDB" id="A0AAV4NUH7"/>
<reference evidence="1 2" key="1">
    <citation type="submission" date="2021-06" db="EMBL/GenBank/DDBJ databases">
        <title>Caerostris extrusa draft genome.</title>
        <authorList>
            <person name="Kono N."/>
            <person name="Arakawa K."/>
        </authorList>
    </citation>
    <scope>NUCLEOTIDE SEQUENCE [LARGE SCALE GENOMIC DNA]</scope>
</reference>
<comment type="caution">
    <text evidence="1">The sequence shown here is derived from an EMBL/GenBank/DDBJ whole genome shotgun (WGS) entry which is preliminary data.</text>
</comment>
<name>A0AAV4NUH7_CAEEX</name>
<organism evidence="1 2">
    <name type="scientific">Caerostris extrusa</name>
    <name type="common">Bark spider</name>
    <name type="synonym">Caerostris bankana</name>
    <dbReference type="NCBI Taxonomy" id="172846"/>
    <lineage>
        <taxon>Eukaryota</taxon>
        <taxon>Metazoa</taxon>
        <taxon>Ecdysozoa</taxon>
        <taxon>Arthropoda</taxon>
        <taxon>Chelicerata</taxon>
        <taxon>Arachnida</taxon>
        <taxon>Araneae</taxon>
        <taxon>Araneomorphae</taxon>
        <taxon>Entelegynae</taxon>
        <taxon>Araneoidea</taxon>
        <taxon>Araneidae</taxon>
        <taxon>Caerostris</taxon>
    </lineage>
</organism>
<evidence type="ECO:0000313" key="2">
    <source>
        <dbReference type="Proteomes" id="UP001054945"/>
    </source>
</evidence>
<accession>A0AAV4NUH7</accession>
<gene>
    <name evidence="1" type="ORF">CEXT_802211</name>
</gene>
<proteinExistence type="predicted"/>
<dbReference type="EMBL" id="BPLR01003769">
    <property type="protein sequence ID" value="GIX88426.1"/>
    <property type="molecule type" value="Genomic_DNA"/>
</dbReference>
<keyword evidence="2" id="KW-1185">Reference proteome</keyword>
<evidence type="ECO:0000313" key="1">
    <source>
        <dbReference type="EMBL" id="GIX88426.1"/>
    </source>
</evidence>
<sequence>MPIRVSMVMSTEAIFGAKRHLGEISISGIPLPLLNAAIPCESFAGPGTFSVHGGTPHLRRTPQKFGINYSKSWNRAELKFLALV</sequence>